<evidence type="ECO:0000256" key="8">
    <source>
        <dbReference type="ARBA" id="ARBA00032554"/>
    </source>
</evidence>
<comment type="similarity">
    <text evidence="1 9">Belongs to the GHMP kinase family. IspE subfamily.</text>
</comment>
<evidence type="ECO:0000256" key="6">
    <source>
        <dbReference type="ARBA" id="ARBA00022777"/>
    </source>
</evidence>
<feature type="binding site" evidence="9">
    <location>
        <begin position="119"/>
        <end position="129"/>
    </location>
    <ligand>
        <name>ATP</name>
        <dbReference type="ChEBI" id="CHEBI:30616"/>
    </ligand>
</feature>
<dbReference type="InterPro" id="IPR006204">
    <property type="entry name" value="GHMP_kinase_N_dom"/>
</dbReference>
<dbReference type="PIRSF" id="PIRSF010376">
    <property type="entry name" value="IspE"/>
    <property type="match status" value="1"/>
</dbReference>
<dbReference type="NCBIfam" id="NF002870">
    <property type="entry name" value="PRK03188.1"/>
    <property type="match status" value="1"/>
</dbReference>
<dbReference type="InterPro" id="IPR020568">
    <property type="entry name" value="Ribosomal_Su5_D2-typ_SF"/>
</dbReference>
<dbReference type="EC" id="2.7.1.148" evidence="2 9"/>
<feature type="active site" evidence="9">
    <location>
        <position position="34"/>
    </location>
</feature>
<comment type="caution">
    <text evidence="12">The sequence shown here is derived from an EMBL/GenBank/DDBJ whole genome shotgun (WGS) entry which is preliminary data.</text>
</comment>
<evidence type="ECO:0000256" key="4">
    <source>
        <dbReference type="ARBA" id="ARBA00022679"/>
    </source>
</evidence>
<dbReference type="InterPro" id="IPR004424">
    <property type="entry name" value="IspE"/>
</dbReference>
<keyword evidence="9" id="KW-0414">Isoprene biosynthesis</keyword>
<evidence type="ECO:0000256" key="2">
    <source>
        <dbReference type="ARBA" id="ARBA00012052"/>
    </source>
</evidence>
<comment type="pathway">
    <text evidence="9">Isoprenoid biosynthesis; isopentenyl diphosphate biosynthesis via DXP pathway; isopentenyl diphosphate from 1-deoxy-D-xylulose 5-phosphate: step 3/6.</text>
</comment>
<evidence type="ECO:0000313" key="12">
    <source>
        <dbReference type="EMBL" id="GIG46379.1"/>
    </source>
</evidence>
<dbReference type="Pfam" id="PF08544">
    <property type="entry name" value="GHMP_kinases_C"/>
    <property type="match status" value="1"/>
</dbReference>
<reference evidence="12" key="1">
    <citation type="submission" date="2021-01" db="EMBL/GenBank/DDBJ databases">
        <title>Whole genome shotgun sequence of Dactylosporangium siamense NBRC 106093.</title>
        <authorList>
            <person name="Komaki H."/>
            <person name="Tamura T."/>
        </authorList>
    </citation>
    <scope>NUCLEOTIDE SEQUENCE</scope>
    <source>
        <strain evidence="12">NBRC 106093</strain>
    </source>
</reference>
<dbReference type="InterPro" id="IPR013750">
    <property type="entry name" value="GHMP_kinase_C_dom"/>
</dbReference>
<dbReference type="SUPFAM" id="SSF55060">
    <property type="entry name" value="GHMP Kinase, C-terminal domain"/>
    <property type="match status" value="1"/>
</dbReference>
<evidence type="ECO:0000313" key="13">
    <source>
        <dbReference type="Proteomes" id="UP000660611"/>
    </source>
</evidence>
<dbReference type="PANTHER" id="PTHR43527">
    <property type="entry name" value="4-DIPHOSPHOCYTIDYL-2-C-METHYL-D-ERYTHRITOL KINASE, CHLOROPLASTIC"/>
    <property type="match status" value="1"/>
</dbReference>
<sequence>MHHVTEPLFSDDDEEFDRPRLAAHGPVRVRVPAKINLHLHVGPLRSDGFHELTTVYHAIGLYDEITARRGDTLTLTMEGEGTGQLSLDEDNLVIRAARALADETGHDPHARLHLKKQIPIAAGLAGGSADAAAALVACDQLWGTGLSRDDLAGIAATLGSDIPFLVLGGTALGTGRGELVSPVLTGGHAWHWVLAVAEEGLSTPTVYKTFDQLGAQSEAGAPDGLLAALRQKDPDVLAAHLVNDLQAAALHLRPELRGVLDAGLDAGALAGLVSGSGPTVVFLAEDARHAALLAADLEAANCCRAVRTAAGPVPGARVL</sequence>
<dbReference type="Pfam" id="PF00288">
    <property type="entry name" value="GHMP_kinases_N"/>
    <property type="match status" value="1"/>
</dbReference>
<proteinExistence type="inferred from homology"/>
<dbReference type="SUPFAM" id="SSF54211">
    <property type="entry name" value="Ribosomal protein S5 domain 2-like"/>
    <property type="match status" value="1"/>
</dbReference>
<accession>A0A919PLX9</accession>
<organism evidence="12 13">
    <name type="scientific">Dactylosporangium siamense</name>
    <dbReference type="NCBI Taxonomy" id="685454"/>
    <lineage>
        <taxon>Bacteria</taxon>
        <taxon>Bacillati</taxon>
        <taxon>Actinomycetota</taxon>
        <taxon>Actinomycetes</taxon>
        <taxon>Micromonosporales</taxon>
        <taxon>Micromonosporaceae</taxon>
        <taxon>Dactylosporangium</taxon>
    </lineage>
</organism>
<evidence type="ECO:0000256" key="5">
    <source>
        <dbReference type="ARBA" id="ARBA00022741"/>
    </source>
</evidence>
<dbReference type="Gene3D" id="3.30.70.890">
    <property type="entry name" value="GHMP kinase, C-terminal domain"/>
    <property type="match status" value="1"/>
</dbReference>
<feature type="domain" description="GHMP kinase N-terminal" evidence="10">
    <location>
        <begin position="91"/>
        <end position="169"/>
    </location>
</feature>
<evidence type="ECO:0000259" key="10">
    <source>
        <dbReference type="Pfam" id="PF00288"/>
    </source>
</evidence>
<dbReference type="AlphaFoldDB" id="A0A919PLX9"/>
<keyword evidence="5 9" id="KW-0547">Nucleotide-binding</keyword>
<protein>
    <recommendedName>
        <fullName evidence="3 9">4-diphosphocytidyl-2-C-methyl-D-erythritol kinase</fullName>
        <shortName evidence="9">CMK</shortName>
        <ecNumber evidence="2 9">2.7.1.148</ecNumber>
    </recommendedName>
    <alternativeName>
        <fullName evidence="8 9">4-(cytidine-5'-diphospho)-2-C-methyl-D-erythritol kinase</fullName>
    </alternativeName>
</protein>
<dbReference type="Proteomes" id="UP000660611">
    <property type="component" value="Unassembled WGS sequence"/>
</dbReference>
<dbReference type="EMBL" id="BONQ01000069">
    <property type="protein sequence ID" value="GIG46379.1"/>
    <property type="molecule type" value="Genomic_DNA"/>
</dbReference>
<evidence type="ECO:0000256" key="3">
    <source>
        <dbReference type="ARBA" id="ARBA00017473"/>
    </source>
</evidence>
<dbReference type="InterPro" id="IPR014721">
    <property type="entry name" value="Ribsml_uS5_D2-typ_fold_subgr"/>
</dbReference>
<dbReference type="InterPro" id="IPR036554">
    <property type="entry name" value="GHMP_kinase_C_sf"/>
</dbReference>
<evidence type="ECO:0000256" key="1">
    <source>
        <dbReference type="ARBA" id="ARBA00009684"/>
    </source>
</evidence>
<evidence type="ECO:0000256" key="7">
    <source>
        <dbReference type="ARBA" id="ARBA00022840"/>
    </source>
</evidence>
<keyword evidence="6 9" id="KW-0418">Kinase</keyword>
<keyword evidence="4 9" id="KW-0808">Transferase</keyword>
<dbReference type="GO" id="GO:0050515">
    <property type="term" value="F:4-(cytidine 5'-diphospho)-2-C-methyl-D-erythritol kinase activity"/>
    <property type="evidence" value="ECO:0007669"/>
    <property type="project" value="UniProtKB-UniRule"/>
</dbReference>
<dbReference type="GO" id="GO:0019288">
    <property type="term" value="P:isopentenyl diphosphate biosynthetic process, methylerythritol 4-phosphate pathway"/>
    <property type="evidence" value="ECO:0007669"/>
    <property type="project" value="UniProtKB-UniRule"/>
</dbReference>
<dbReference type="Gene3D" id="3.30.230.10">
    <property type="match status" value="1"/>
</dbReference>
<gene>
    <name evidence="9 12" type="primary">ispE</name>
    <name evidence="12" type="ORF">Dsi01nite_044200</name>
</gene>
<evidence type="ECO:0000256" key="9">
    <source>
        <dbReference type="HAMAP-Rule" id="MF_00061"/>
    </source>
</evidence>
<comment type="catalytic activity">
    <reaction evidence="9">
        <text>4-CDP-2-C-methyl-D-erythritol + ATP = 4-CDP-2-C-methyl-D-erythritol 2-phosphate + ADP + H(+)</text>
        <dbReference type="Rhea" id="RHEA:18437"/>
        <dbReference type="ChEBI" id="CHEBI:15378"/>
        <dbReference type="ChEBI" id="CHEBI:30616"/>
        <dbReference type="ChEBI" id="CHEBI:57823"/>
        <dbReference type="ChEBI" id="CHEBI:57919"/>
        <dbReference type="ChEBI" id="CHEBI:456216"/>
        <dbReference type="EC" id="2.7.1.148"/>
    </reaction>
</comment>
<feature type="domain" description="GHMP kinase C-terminal" evidence="11">
    <location>
        <begin position="226"/>
        <end position="298"/>
    </location>
</feature>
<comment type="function">
    <text evidence="9">Catalyzes the phosphorylation of the position 2 hydroxy group of 4-diphosphocytidyl-2C-methyl-D-erythritol.</text>
</comment>
<evidence type="ECO:0000259" key="11">
    <source>
        <dbReference type="Pfam" id="PF08544"/>
    </source>
</evidence>
<dbReference type="PANTHER" id="PTHR43527:SF2">
    <property type="entry name" value="4-DIPHOSPHOCYTIDYL-2-C-METHYL-D-ERYTHRITOL KINASE, CHLOROPLASTIC"/>
    <property type="match status" value="1"/>
</dbReference>
<keyword evidence="7 9" id="KW-0067">ATP-binding</keyword>
<dbReference type="NCBIfam" id="TIGR00154">
    <property type="entry name" value="ispE"/>
    <property type="match status" value="1"/>
</dbReference>
<name>A0A919PLX9_9ACTN</name>
<keyword evidence="13" id="KW-1185">Reference proteome</keyword>
<feature type="active site" evidence="9">
    <location>
        <position position="161"/>
    </location>
</feature>
<dbReference type="GO" id="GO:0005524">
    <property type="term" value="F:ATP binding"/>
    <property type="evidence" value="ECO:0007669"/>
    <property type="project" value="UniProtKB-UniRule"/>
</dbReference>
<dbReference type="GO" id="GO:0016114">
    <property type="term" value="P:terpenoid biosynthetic process"/>
    <property type="evidence" value="ECO:0007669"/>
    <property type="project" value="UniProtKB-UniRule"/>
</dbReference>
<dbReference type="HAMAP" id="MF_00061">
    <property type="entry name" value="IspE"/>
    <property type="match status" value="1"/>
</dbReference>